<dbReference type="AlphaFoldDB" id="A0A395MKL4"/>
<organism evidence="1 2">
    <name type="scientific">Fusarium flagelliforme</name>
    <dbReference type="NCBI Taxonomy" id="2675880"/>
    <lineage>
        <taxon>Eukaryota</taxon>
        <taxon>Fungi</taxon>
        <taxon>Dikarya</taxon>
        <taxon>Ascomycota</taxon>
        <taxon>Pezizomycotina</taxon>
        <taxon>Sordariomycetes</taxon>
        <taxon>Hypocreomycetidae</taxon>
        <taxon>Hypocreales</taxon>
        <taxon>Nectriaceae</taxon>
        <taxon>Fusarium</taxon>
        <taxon>Fusarium incarnatum-equiseti species complex</taxon>
    </lineage>
</organism>
<sequence length="531" mass="59728">MESQEISGDSSETESCAPIFDYEDASEWSFEVPSPGLGCVSDDPQPTLPSENRAESCTYIVLQIKCSAYPWQSIVFGGERPCLVEDRHKQKVGEVFIGFKERRIPRLNACYPQHTSKMAEQSFDPQLQSTFLTRIPRELRDKVYLELWRSCGLRQHIIWHHNEDDVTKAHFCRWQCTTPFEVEDGLQEAINNTRIKLGASLVGSFSNKTHALQLSSTWKNHFACGERIGEVYGDDAGPGIAMCSSFTTCWSQTTEGSATWSPYLAMLLTCSILSSECTQSIYESTTFIFTDIAALNLFVGFCKIPDRWIQDCVQALPPPGFRTHGRHVELSLEPVFPILLPCSSPIISPLSEERHSSSDFHALRLDLLQNLTTLNVWIAARSTVLMLDENADNIDQSPYNITQLGIESIKEALAPLNQVKNVTLSMPLASVSDPEDGYIVDTAHLRIWRRGSGDRFHPALVPVPDMDHFSSNVHSTEDRKVKLAYNPGSVTHVHYHTGFDASTVSSDRGLVSRLMESIWSKGKWLKRNRKH</sequence>
<name>A0A395MKL4_9HYPO</name>
<protein>
    <submittedName>
        <fullName evidence="1">Uncharacterized protein</fullName>
    </submittedName>
</protein>
<reference evidence="1 2" key="1">
    <citation type="journal article" date="2018" name="PLoS Pathog.">
        <title>Evolution of structural diversity of trichothecenes, a family of toxins produced by plant pathogenic and entomopathogenic fungi.</title>
        <authorList>
            <person name="Proctor R.H."/>
            <person name="McCormick S.P."/>
            <person name="Kim H.S."/>
            <person name="Cardoza R.E."/>
            <person name="Stanley A.M."/>
            <person name="Lindo L."/>
            <person name="Kelly A."/>
            <person name="Brown D.W."/>
            <person name="Lee T."/>
            <person name="Vaughan M.M."/>
            <person name="Alexander N.J."/>
            <person name="Busman M."/>
            <person name="Gutierrez S."/>
        </authorList>
    </citation>
    <scope>NUCLEOTIDE SEQUENCE [LARGE SCALE GENOMIC DNA]</scope>
    <source>
        <strain evidence="1 2">NRRL 13405</strain>
    </source>
</reference>
<comment type="caution">
    <text evidence="1">The sequence shown here is derived from an EMBL/GenBank/DDBJ whole genome shotgun (WGS) entry which is preliminary data.</text>
</comment>
<accession>A0A395MKL4</accession>
<dbReference type="EMBL" id="PXXK01000210">
    <property type="protein sequence ID" value="RFN48431.1"/>
    <property type="molecule type" value="Genomic_DNA"/>
</dbReference>
<evidence type="ECO:0000313" key="2">
    <source>
        <dbReference type="Proteomes" id="UP000265631"/>
    </source>
</evidence>
<dbReference type="Proteomes" id="UP000265631">
    <property type="component" value="Unassembled WGS sequence"/>
</dbReference>
<evidence type="ECO:0000313" key="1">
    <source>
        <dbReference type="EMBL" id="RFN48431.1"/>
    </source>
</evidence>
<keyword evidence="2" id="KW-1185">Reference proteome</keyword>
<dbReference type="STRING" id="2594813.A0A395MKL4"/>
<gene>
    <name evidence="1" type="ORF">FIE12Z_7342</name>
</gene>
<proteinExistence type="predicted"/>